<evidence type="ECO:0000313" key="1">
    <source>
        <dbReference type="EMBL" id="MFD1066166.1"/>
    </source>
</evidence>
<proteinExistence type="predicted"/>
<protein>
    <submittedName>
        <fullName evidence="1">Uncharacterized protein</fullName>
    </submittedName>
</protein>
<reference evidence="2" key="1">
    <citation type="journal article" date="2019" name="Int. J. Syst. Evol. Microbiol.">
        <title>The Global Catalogue of Microorganisms (GCM) 10K type strain sequencing project: providing services to taxonomists for standard genome sequencing and annotation.</title>
        <authorList>
            <consortium name="The Broad Institute Genomics Platform"/>
            <consortium name="The Broad Institute Genome Sequencing Center for Infectious Disease"/>
            <person name="Wu L."/>
            <person name="Ma J."/>
        </authorList>
    </citation>
    <scope>NUCLEOTIDE SEQUENCE [LARGE SCALE GENOMIC DNA]</scope>
    <source>
        <strain evidence="2">CCUG 56608</strain>
    </source>
</reference>
<evidence type="ECO:0000313" key="2">
    <source>
        <dbReference type="Proteomes" id="UP001597041"/>
    </source>
</evidence>
<dbReference type="EMBL" id="JBHTKK010000009">
    <property type="protein sequence ID" value="MFD1066166.1"/>
    <property type="molecule type" value="Genomic_DNA"/>
</dbReference>
<dbReference type="RefSeq" id="WP_379591749.1">
    <property type="nucleotide sequence ID" value="NZ_JBHTKK010000009.1"/>
</dbReference>
<gene>
    <name evidence="1" type="ORF">ACFQ19_09025</name>
</gene>
<organism evidence="1 2">
    <name type="scientific">Oceanobacillus locisalsi</name>
    <dbReference type="NCBI Taxonomy" id="546107"/>
    <lineage>
        <taxon>Bacteria</taxon>
        <taxon>Bacillati</taxon>
        <taxon>Bacillota</taxon>
        <taxon>Bacilli</taxon>
        <taxon>Bacillales</taxon>
        <taxon>Bacillaceae</taxon>
        <taxon>Oceanobacillus</taxon>
    </lineage>
</organism>
<sequence length="46" mass="4876">MKNIVTARIITTTTIITNAANQIIMVTNSVIKIKGDSATVVTTSIN</sequence>
<keyword evidence="2" id="KW-1185">Reference proteome</keyword>
<accession>A0ABW3NEU6</accession>
<dbReference type="Proteomes" id="UP001597041">
    <property type="component" value="Unassembled WGS sequence"/>
</dbReference>
<comment type="caution">
    <text evidence="1">The sequence shown here is derived from an EMBL/GenBank/DDBJ whole genome shotgun (WGS) entry which is preliminary data.</text>
</comment>
<name>A0ABW3NEU6_9BACI</name>